<dbReference type="VEuPathDB" id="FungiDB:RhiirFUN_011584"/>
<sequence length="198" mass="24374">MNVDIELMKESQNDETPKLHDDDNLFRKQGPGMFRCRKEEKETWEHIWHNEVTIDEIVQESIYRFERSLEDDDQHDEVKILRNYNFDFIRILESLSIILRGKSRIWEILRGVYNENFNLLANKKEEKAIIKRLWNFIYEEFKNRIWIPRCKEIKRLETKEGIQKMDLRKKRNRKDEDVTLDNDIEKEKSTKIEKHNKY</sequence>
<gene>
    <name evidence="1" type="ORF">RhiirA5_438521</name>
</gene>
<reference evidence="1 2" key="1">
    <citation type="submission" date="2016-04" db="EMBL/GenBank/DDBJ databases">
        <title>Genome analyses suggest a sexual origin of heterokaryosis in a supposedly ancient asexual fungus.</title>
        <authorList>
            <person name="Ropars J."/>
            <person name="Sedzielewska K."/>
            <person name="Noel J."/>
            <person name="Charron P."/>
            <person name="Farinelli L."/>
            <person name="Marton T."/>
            <person name="Kruger M."/>
            <person name="Pelin A."/>
            <person name="Brachmann A."/>
            <person name="Corradi N."/>
        </authorList>
    </citation>
    <scope>NUCLEOTIDE SEQUENCE [LARGE SCALE GENOMIC DNA]</scope>
    <source>
        <strain evidence="1 2">A5</strain>
    </source>
</reference>
<dbReference type="Proteomes" id="UP000232722">
    <property type="component" value="Unassembled WGS sequence"/>
</dbReference>
<organism evidence="1 2">
    <name type="scientific">Rhizophagus irregularis</name>
    <dbReference type="NCBI Taxonomy" id="588596"/>
    <lineage>
        <taxon>Eukaryota</taxon>
        <taxon>Fungi</taxon>
        <taxon>Fungi incertae sedis</taxon>
        <taxon>Mucoromycota</taxon>
        <taxon>Glomeromycotina</taxon>
        <taxon>Glomeromycetes</taxon>
        <taxon>Glomerales</taxon>
        <taxon>Glomeraceae</taxon>
        <taxon>Rhizophagus</taxon>
    </lineage>
</organism>
<evidence type="ECO:0000313" key="2">
    <source>
        <dbReference type="Proteomes" id="UP000232722"/>
    </source>
</evidence>
<reference evidence="1 2" key="2">
    <citation type="submission" date="2017-09" db="EMBL/GenBank/DDBJ databases">
        <title>Extensive intraspecific genome diversity in a model arbuscular mycorrhizal fungus.</title>
        <authorList>
            <person name="Chen E.C."/>
            <person name="Morin E."/>
            <person name="Beaudet D."/>
            <person name="Noel J."/>
            <person name="Ndikumana S."/>
            <person name="Charron P."/>
            <person name="St-Onge C."/>
            <person name="Giorgi J."/>
            <person name="Grigoriev I.V."/>
            <person name="Roux C."/>
            <person name="Martin F.M."/>
            <person name="Corradi N."/>
        </authorList>
    </citation>
    <scope>NUCLEOTIDE SEQUENCE [LARGE SCALE GENOMIC DNA]</scope>
    <source>
        <strain evidence="1 2">A5</strain>
    </source>
</reference>
<accession>A0A2N0NJ17</accession>
<dbReference type="VEuPathDB" id="FungiDB:RhiirA1_465141"/>
<evidence type="ECO:0000313" key="1">
    <source>
        <dbReference type="EMBL" id="PKB94545.1"/>
    </source>
</evidence>
<dbReference type="EMBL" id="LLXJ01005891">
    <property type="protein sequence ID" value="PKB94545.1"/>
    <property type="molecule type" value="Genomic_DNA"/>
</dbReference>
<name>A0A2N0NJ17_9GLOM</name>
<dbReference type="VEuPathDB" id="FungiDB:FUN_019780"/>
<protein>
    <submittedName>
        <fullName evidence="1">Uncharacterized protein</fullName>
    </submittedName>
</protein>
<proteinExistence type="predicted"/>
<comment type="caution">
    <text evidence="1">The sequence shown here is derived from an EMBL/GenBank/DDBJ whole genome shotgun (WGS) entry which is preliminary data.</text>
</comment>
<dbReference type="AlphaFoldDB" id="A0A2N0NJ17"/>